<evidence type="ECO:0000256" key="1">
    <source>
        <dbReference type="SAM" id="MobiDB-lite"/>
    </source>
</evidence>
<organism evidence="2 3">
    <name type="scientific">Zopfia rhizophila CBS 207.26</name>
    <dbReference type="NCBI Taxonomy" id="1314779"/>
    <lineage>
        <taxon>Eukaryota</taxon>
        <taxon>Fungi</taxon>
        <taxon>Dikarya</taxon>
        <taxon>Ascomycota</taxon>
        <taxon>Pezizomycotina</taxon>
        <taxon>Dothideomycetes</taxon>
        <taxon>Dothideomycetes incertae sedis</taxon>
        <taxon>Zopfiaceae</taxon>
        <taxon>Zopfia</taxon>
    </lineage>
</organism>
<evidence type="ECO:0008006" key="4">
    <source>
        <dbReference type="Google" id="ProtNLM"/>
    </source>
</evidence>
<dbReference type="EMBL" id="ML994628">
    <property type="protein sequence ID" value="KAF2186889.1"/>
    <property type="molecule type" value="Genomic_DNA"/>
</dbReference>
<feature type="compositionally biased region" description="Polar residues" evidence="1">
    <location>
        <begin position="536"/>
        <end position="546"/>
    </location>
</feature>
<dbReference type="SUPFAM" id="SSF48452">
    <property type="entry name" value="TPR-like"/>
    <property type="match status" value="1"/>
</dbReference>
<dbReference type="SUPFAM" id="SSF82171">
    <property type="entry name" value="DPP6 N-terminal domain-like"/>
    <property type="match status" value="1"/>
</dbReference>
<sequence length="978" mass="108924">MADPFAIASGAAGLVAVCVKVSALLYTFIEGARHIDENLDGLCRELKGLSSSLDHINTAWSEHYSFAIAQKNGDLWRNVEESFEDIRYTLGRLEKKITEIEDEGFFGRTFLKRPVKRFRAGLRSNDIVEFRSQIHSYKLSMHTTLLIICISFLQNNESSHGEVMRQLADLGGHIFKLDANLRNVERNKPATAGTLDSHERAKRNLQQLVYAARSFHTNASTVAADGSTVCGSSVQGIPLTPDEHWHIVDWIPPATGEDVAEVMSTTPSDSTSSEVGPLDDSLCHDGDAQASDSDSDIEDNWFKMLEEKASATFMAGDYPKAERFLRKLLQQDGRLSINERDGLTVKLGLTYCFQRNWNEAGRILSALYAQKTTNPRVSLALHALSLVYLEQGRFDHARESCKQACSGFKRALGRTNPMYYNSIHLISRISEAEGDAEGAEAWRAFLPESFKPEKNANDAITYLAEFVNNMPTEAIQLRLPSPSDVSHTANESHVDNSITLDSANDSVSYRIPFNQAADPAIASPPMSPQAPFPLSETPTPQASPSPDNRMAMTHTRSSRSGSSSMVKEIEDNSRIKDWFRRKLSGEAQQDTGPNDKHPTSQRHLPLPKKLWYCFSASGRSLFMWSESDHKVLQFGLFSRSSGLDFSCFKYSSPNVRLVAGGSELVVAVCNKEQNQMLYFFRRSAQVTETTHSEQPSEGLQPISTEQLDNVERVLCISISKNDQKVALGMGSECRIITMGDSGIAWTDIIDLAAPGPTRLSGLGIGQHTRISDQRLNFSGDSKYLVVVSQTDDDSLRLQTWNCTTDPSEGEHTHKIPLNPGYYSDNFGLRSVFYEPSLATVFLATFLENNSHSLILSQRRGSRPTKLTAFPDMKIHCAAQSPSGSRFALITNQPSTLYNVTLSRGRPTISPASRKVFRKGLVFDQRRLTAVAIPEETTTDIFWTQDDKKAPLQWWRVRENEEPIFLNIQGLYDELGGLK</sequence>
<name>A0A6A6E8I2_9PEZI</name>
<reference evidence="2" key="1">
    <citation type="journal article" date="2020" name="Stud. Mycol.">
        <title>101 Dothideomycetes genomes: a test case for predicting lifestyles and emergence of pathogens.</title>
        <authorList>
            <person name="Haridas S."/>
            <person name="Albert R."/>
            <person name="Binder M."/>
            <person name="Bloem J."/>
            <person name="Labutti K."/>
            <person name="Salamov A."/>
            <person name="Andreopoulos B."/>
            <person name="Baker S."/>
            <person name="Barry K."/>
            <person name="Bills G."/>
            <person name="Bluhm B."/>
            <person name="Cannon C."/>
            <person name="Castanera R."/>
            <person name="Culley D."/>
            <person name="Daum C."/>
            <person name="Ezra D."/>
            <person name="Gonzalez J."/>
            <person name="Henrissat B."/>
            <person name="Kuo A."/>
            <person name="Liang C."/>
            <person name="Lipzen A."/>
            <person name="Lutzoni F."/>
            <person name="Magnuson J."/>
            <person name="Mondo S."/>
            <person name="Nolan M."/>
            <person name="Ohm R."/>
            <person name="Pangilinan J."/>
            <person name="Park H.-J."/>
            <person name="Ramirez L."/>
            <person name="Alfaro M."/>
            <person name="Sun H."/>
            <person name="Tritt A."/>
            <person name="Yoshinaga Y."/>
            <person name="Zwiers L.-H."/>
            <person name="Turgeon B."/>
            <person name="Goodwin S."/>
            <person name="Spatafora J."/>
            <person name="Crous P."/>
            <person name="Grigoriev I."/>
        </authorList>
    </citation>
    <scope>NUCLEOTIDE SEQUENCE</scope>
    <source>
        <strain evidence="2">CBS 207.26</strain>
    </source>
</reference>
<dbReference type="OrthoDB" id="3934792at2759"/>
<gene>
    <name evidence="2" type="ORF">K469DRAFT_705417</name>
</gene>
<dbReference type="Proteomes" id="UP000800200">
    <property type="component" value="Unassembled WGS sequence"/>
</dbReference>
<protein>
    <recommendedName>
        <fullName evidence="4">Fungal N-terminal domain-containing protein</fullName>
    </recommendedName>
</protein>
<accession>A0A6A6E8I2</accession>
<dbReference type="InterPro" id="IPR011990">
    <property type="entry name" value="TPR-like_helical_dom_sf"/>
</dbReference>
<dbReference type="Gene3D" id="1.25.40.10">
    <property type="entry name" value="Tetratricopeptide repeat domain"/>
    <property type="match status" value="1"/>
</dbReference>
<evidence type="ECO:0000313" key="3">
    <source>
        <dbReference type="Proteomes" id="UP000800200"/>
    </source>
</evidence>
<dbReference type="Pfam" id="PF13374">
    <property type="entry name" value="TPR_10"/>
    <property type="match status" value="1"/>
</dbReference>
<proteinExistence type="predicted"/>
<feature type="region of interest" description="Disordered" evidence="1">
    <location>
        <begin position="518"/>
        <end position="570"/>
    </location>
</feature>
<dbReference type="AlphaFoldDB" id="A0A6A6E8I2"/>
<keyword evidence="3" id="KW-1185">Reference proteome</keyword>
<evidence type="ECO:0000313" key="2">
    <source>
        <dbReference type="EMBL" id="KAF2186889.1"/>
    </source>
</evidence>